<proteinExistence type="predicted"/>
<evidence type="ECO:0000259" key="2">
    <source>
        <dbReference type="PROSITE" id="PS50835"/>
    </source>
</evidence>
<evidence type="ECO:0000313" key="4">
    <source>
        <dbReference type="Proteomes" id="UP000274429"/>
    </source>
</evidence>
<feature type="domain" description="Ig-like" evidence="2">
    <location>
        <begin position="65"/>
        <end position="152"/>
    </location>
</feature>
<dbReference type="Gene3D" id="2.60.40.10">
    <property type="entry name" value="Immunoglobulins"/>
    <property type="match status" value="1"/>
</dbReference>
<evidence type="ECO:0000256" key="1">
    <source>
        <dbReference type="SAM" id="MobiDB-lite"/>
    </source>
</evidence>
<evidence type="ECO:0000313" key="3">
    <source>
        <dbReference type="EMBL" id="VDM21831.1"/>
    </source>
</evidence>
<dbReference type="InterPro" id="IPR007110">
    <property type="entry name" value="Ig-like_dom"/>
</dbReference>
<dbReference type="InterPro" id="IPR013783">
    <property type="entry name" value="Ig-like_fold"/>
</dbReference>
<organism evidence="5">
    <name type="scientific">Hydatigena taeniaeformis</name>
    <name type="common">Feline tapeworm</name>
    <name type="synonym">Taenia taeniaeformis</name>
    <dbReference type="NCBI Taxonomy" id="6205"/>
    <lineage>
        <taxon>Eukaryota</taxon>
        <taxon>Metazoa</taxon>
        <taxon>Spiralia</taxon>
        <taxon>Lophotrochozoa</taxon>
        <taxon>Platyhelminthes</taxon>
        <taxon>Cestoda</taxon>
        <taxon>Eucestoda</taxon>
        <taxon>Cyclophyllidea</taxon>
        <taxon>Taeniidae</taxon>
        <taxon>Hydatigera</taxon>
    </lineage>
</organism>
<dbReference type="EMBL" id="UYWX01001852">
    <property type="protein sequence ID" value="VDM21831.1"/>
    <property type="molecule type" value="Genomic_DNA"/>
</dbReference>
<protein>
    <submittedName>
        <fullName evidence="5">Ig-like domain-containing protein</fullName>
    </submittedName>
</protein>
<dbReference type="Proteomes" id="UP000274429">
    <property type="component" value="Unassembled WGS sequence"/>
</dbReference>
<dbReference type="WBParaSite" id="TTAC_0000306601-mRNA-1">
    <property type="protein sequence ID" value="TTAC_0000306601-mRNA-1"/>
    <property type="gene ID" value="TTAC_0000306601"/>
</dbReference>
<sequence length="245" mass="27014">MRSVCLRIGITKPALNMAASNLAGLLKTTDLQCATAQTSAAFHVNLTFHPKHIRIDRLTEAHSIPQVESTEEPPKLITVTAGELLTLMCTAGPANPPVPLQWRQIICDDLFDANRSSTFGIPNTDANRAPCSIINNFGDARALPLLRSRMVSRSLVSLLVQARHHQSQVECSTLDSDRPNDRPNWSARSPEETTRLKKEITLNVLFKPNFSNVLSKLNPSTSKYLPQYITVEGQCLLSTDMIASI</sequence>
<gene>
    <name evidence="3" type="ORF">TTAC_LOCUS3051</name>
</gene>
<reference evidence="5" key="1">
    <citation type="submission" date="2017-02" db="UniProtKB">
        <authorList>
            <consortium name="WormBaseParasite"/>
        </authorList>
    </citation>
    <scope>IDENTIFICATION</scope>
</reference>
<keyword evidence="4" id="KW-1185">Reference proteome</keyword>
<dbReference type="OrthoDB" id="8049355at2759"/>
<reference evidence="3 4" key="2">
    <citation type="submission" date="2018-11" db="EMBL/GenBank/DDBJ databases">
        <authorList>
            <consortium name="Pathogen Informatics"/>
        </authorList>
    </citation>
    <scope>NUCLEOTIDE SEQUENCE [LARGE SCALE GENOMIC DNA]</scope>
</reference>
<accession>A0A0R3WQM6</accession>
<name>A0A0R3WQM6_HYDTA</name>
<dbReference type="STRING" id="6205.A0A0R3WQM6"/>
<dbReference type="PROSITE" id="PS50835">
    <property type="entry name" value="IG_LIKE"/>
    <property type="match status" value="1"/>
</dbReference>
<dbReference type="AlphaFoldDB" id="A0A0R3WQM6"/>
<evidence type="ECO:0000313" key="5">
    <source>
        <dbReference type="WBParaSite" id="TTAC_0000306601-mRNA-1"/>
    </source>
</evidence>
<feature type="region of interest" description="Disordered" evidence="1">
    <location>
        <begin position="170"/>
        <end position="192"/>
    </location>
</feature>